<comment type="caution">
    <text evidence="2">The sequence shown here is derived from an EMBL/GenBank/DDBJ whole genome shotgun (WGS) entry which is preliminary data.</text>
</comment>
<keyword evidence="3" id="KW-1185">Reference proteome</keyword>
<dbReference type="AlphaFoldDB" id="A0A5B7CUE6"/>
<feature type="region of interest" description="Disordered" evidence="1">
    <location>
        <begin position="1"/>
        <end position="21"/>
    </location>
</feature>
<dbReference type="Gene3D" id="3.60.10.10">
    <property type="entry name" value="Endonuclease/exonuclease/phosphatase"/>
    <property type="match status" value="1"/>
</dbReference>
<evidence type="ECO:0008006" key="4">
    <source>
        <dbReference type="Google" id="ProtNLM"/>
    </source>
</evidence>
<dbReference type="SUPFAM" id="SSF56219">
    <property type="entry name" value="DNase I-like"/>
    <property type="match status" value="1"/>
</dbReference>
<sequence>MATPASESPSGEGTRTVPRSNCSLSDDPKCLDTSISFFFINFCNIRSLGSNFQYVEHHLFATKPHLLSEATDSSPFSVPSYFLCSHFRSKAGCCVYVSNDLTCSHAHALESSEFATIWLRLNSHSLTKFICTVYFSPNSPDYMEHILSLYPFAEIFILGNFIVHHQLWLSSPFTDHPGENAFNLAILHDLGQLVQHPTRIFNRLGDTPNIFYLFLIYNPSAYAVTIVSPLGSSDHNLISVSCPISSIPPQNSLKRRCLRRFAPARWGDMRRYYADFPRNDNCFHIRDHLCVMNA</sequence>
<gene>
    <name evidence="2" type="ORF">E2C01_005515</name>
</gene>
<accession>A0A5B7CUE6</accession>
<evidence type="ECO:0000256" key="1">
    <source>
        <dbReference type="SAM" id="MobiDB-lite"/>
    </source>
</evidence>
<dbReference type="InterPro" id="IPR036691">
    <property type="entry name" value="Endo/exonu/phosph_ase_sf"/>
</dbReference>
<dbReference type="Proteomes" id="UP000324222">
    <property type="component" value="Unassembled WGS sequence"/>
</dbReference>
<protein>
    <recommendedName>
        <fullName evidence="4">Endonuclease/exonuclease/phosphatase domain-containing protein</fullName>
    </recommendedName>
</protein>
<organism evidence="2 3">
    <name type="scientific">Portunus trituberculatus</name>
    <name type="common">Swimming crab</name>
    <name type="synonym">Neptunus trituberculatus</name>
    <dbReference type="NCBI Taxonomy" id="210409"/>
    <lineage>
        <taxon>Eukaryota</taxon>
        <taxon>Metazoa</taxon>
        <taxon>Ecdysozoa</taxon>
        <taxon>Arthropoda</taxon>
        <taxon>Crustacea</taxon>
        <taxon>Multicrustacea</taxon>
        <taxon>Malacostraca</taxon>
        <taxon>Eumalacostraca</taxon>
        <taxon>Eucarida</taxon>
        <taxon>Decapoda</taxon>
        <taxon>Pleocyemata</taxon>
        <taxon>Brachyura</taxon>
        <taxon>Eubrachyura</taxon>
        <taxon>Portunoidea</taxon>
        <taxon>Portunidae</taxon>
        <taxon>Portuninae</taxon>
        <taxon>Portunus</taxon>
    </lineage>
</organism>
<dbReference type="EMBL" id="VSRR010000238">
    <property type="protein sequence ID" value="MPC12805.1"/>
    <property type="molecule type" value="Genomic_DNA"/>
</dbReference>
<evidence type="ECO:0000313" key="3">
    <source>
        <dbReference type="Proteomes" id="UP000324222"/>
    </source>
</evidence>
<evidence type="ECO:0000313" key="2">
    <source>
        <dbReference type="EMBL" id="MPC12805.1"/>
    </source>
</evidence>
<name>A0A5B7CUE6_PORTR</name>
<proteinExistence type="predicted"/>
<reference evidence="2 3" key="1">
    <citation type="submission" date="2019-05" db="EMBL/GenBank/DDBJ databases">
        <title>Another draft genome of Portunus trituberculatus and its Hox gene families provides insights of decapod evolution.</title>
        <authorList>
            <person name="Jeong J.-H."/>
            <person name="Song I."/>
            <person name="Kim S."/>
            <person name="Choi T."/>
            <person name="Kim D."/>
            <person name="Ryu S."/>
            <person name="Kim W."/>
        </authorList>
    </citation>
    <scope>NUCLEOTIDE SEQUENCE [LARGE SCALE GENOMIC DNA]</scope>
    <source>
        <tissue evidence="2">Muscle</tissue>
    </source>
</reference>